<feature type="region of interest" description="Disordered" evidence="3">
    <location>
        <begin position="248"/>
        <end position="343"/>
    </location>
</feature>
<keyword evidence="6" id="KW-1185">Reference proteome</keyword>
<evidence type="ECO:0000313" key="6">
    <source>
        <dbReference type="Proteomes" id="UP000694397"/>
    </source>
</evidence>
<sequence length="575" mass="66685">MSEDAKEESAAHGAGSDVLQRGRNPFKVPANCNIFLLRNKEKEQRKKKQEQLRNLKVHEKHAYIGKMNCKRAELRRKLRLAEYEDESGSSAEKKAQELRESHIGKIAMLKDHNIEKETISEFIAKKREMFLLEYSLAVKRGEISHLEEVAAAEEKKLLNAEKFLEEDVMMFDSFLKENDRNAVEAVKNAEQETREKLEKMSEIKKIMSKIAAIKSDISKFEETLAEYTMYRDFLTKLSPLEWQEKERVWRKRRAKPQLPDKDQGKRGEQPGKTLPVPPPETLAGAERKASGAGRELRALRALRDTRTPSTLRLKATSQRSQDSRAESRTEDASSSDNDEEEPQLYFTHPQQLLDLLSDLEEQNLCLIQNSRETEEALEEYTHTMNSTRKKMEQETEQLMQQIDTMTRTIEKEQKRAAEVELKVRLLSCGKDIAEDQDAMLDLLGRKVEEVYRTCTGNSEVSLSPVQMLTAVEQRLGELLDSVELIPRDRVLLAEQAKEKERRLRLKEEKLLQQKQHQEERLRKSLERAQAAIKKTTGKKLMYRSKPPATKTKESLNTESTDQEKEEQLYFFTMSR</sequence>
<feature type="compositionally biased region" description="Basic and acidic residues" evidence="3">
    <location>
        <begin position="258"/>
        <end position="269"/>
    </location>
</feature>
<feature type="compositionally biased region" description="Polar residues" evidence="3">
    <location>
        <begin position="307"/>
        <end position="320"/>
    </location>
</feature>
<protein>
    <submittedName>
        <fullName evidence="5">Cilia and flagella associated protein 100</fullName>
    </submittedName>
</protein>
<feature type="region of interest" description="Disordered" evidence="3">
    <location>
        <begin position="1"/>
        <end position="26"/>
    </location>
</feature>
<evidence type="ECO:0000256" key="1">
    <source>
        <dbReference type="ARBA" id="ARBA00023054"/>
    </source>
</evidence>
<dbReference type="Ensembl" id="ENSSFOT00015030308.2">
    <property type="protein sequence ID" value="ENSSFOP00015029968.1"/>
    <property type="gene ID" value="ENSSFOG00015019248.2"/>
</dbReference>
<dbReference type="CTD" id="348807"/>
<feature type="coiled-coil region" evidence="2">
    <location>
        <begin position="356"/>
        <end position="422"/>
    </location>
</feature>
<accession>A0A8C9S4T9</accession>
<dbReference type="RefSeq" id="XP_018581474.1">
    <property type="nucleotide sequence ID" value="XM_018725958.1"/>
</dbReference>
<keyword evidence="1 2" id="KW-0175">Coiled coil</keyword>
<reference evidence="5 6" key="1">
    <citation type="submission" date="2019-04" db="EMBL/GenBank/DDBJ databases">
        <authorList>
            <consortium name="Wellcome Sanger Institute Data Sharing"/>
        </authorList>
    </citation>
    <scope>NUCLEOTIDE SEQUENCE [LARGE SCALE GENOMIC DNA]</scope>
</reference>
<reference evidence="5" key="3">
    <citation type="submission" date="2025-09" db="UniProtKB">
        <authorList>
            <consortium name="Ensembl"/>
        </authorList>
    </citation>
    <scope>IDENTIFICATION</scope>
</reference>
<gene>
    <name evidence="5" type="primary">CFAP100</name>
</gene>
<dbReference type="GeneTree" id="ENSGT00940000153110"/>
<feature type="compositionally biased region" description="Basic and acidic residues" evidence="3">
    <location>
        <begin position="321"/>
        <end position="331"/>
    </location>
</feature>
<evidence type="ECO:0000256" key="2">
    <source>
        <dbReference type="SAM" id="Coils"/>
    </source>
</evidence>
<feature type="region of interest" description="Disordered" evidence="3">
    <location>
        <begin position="535"/>
        <end position="575"/>
    </location>
</feature>
<dbReference type="GO" id="GO:0005856">
    <property type="term" value="C:cytoskeleton"/>
    <property type="evidence" value="ECO:0007669"/>
    <property type="project" value="UniProtKB-ARBA"/>
</dbReference>
<reference evidence="5" key="2">
    <citation type="submission" date="2025-08" db="UniProtKB">
        <authorList>
            <consortium name="Ensembl"/>
        </authorList>
    </citation>
    <scope>IDENTIFICATION</scope>
</reference>
<dbReference type="Pfam" id="PF13863">
    <property type="entry name" value="DUF4200"/>
    <property type="match status" value="1"/>
</dbReference>
<feature type="compositionally biased region" description="Basic and acidic residues" evidence="3">
    <location>
        <begin position="285"/>
        <end position="306"/>
    </location>
</feature>
<dbReference type="PANTHER" id="PTHR21683">
    <property type="entry name" value="COILED-COIL DOMAIN-CONTAINING PROTEIN 42 LIKE-2-LIKE-RELATED"/>
    <property type="match status" value="1"/>
</dbReference>
<name>A0A8C9S4T9_SCLFO</name>
<evidence type="ECO:0000256" key="3">
    <source>
        <dbReference type="SAM" id="MobiDB-lite"/>
    </source>
</evidence>
<dbReference type="AlphaFoldDB" id="A0A8C9S4T9"/>
<dbReference type="OrthoDB" id="10264063at2759"/>
<evidence type="ECO:0000313" key="5">
    <source>
        <dbReference type="Ensembl" id="ENSSFOP00015029968.1"/>
    </source>
</evidence>
<proteinExistence type="predicted"/>
<feature type="domain" description="DUF4200" evidence="4">
    <location>
        <begin position="122"/>
        <end position="239"/>
    </location>
</feature>
<organism evidence="5 6">
    <name type="scientific">Scleropages formosus</name>
    <name type="common">Asian bonytongue</name>
    <name type="synonym">Osteoglossum formosum</name>
    <dbReference type="NCBI Taxonomy" id="113540"/>
    <lineage>
        <taxon>Eukaryota</taxon>
        <taxon>Metazoa</taxon>
        <taxon>Chordata</taxon>
        <taxon>Craniata</taxon>
        <taxon>Vertebrata</taxon>
        <taxon>Euteleostomi</taxon>
        <taxon>Actinopterygii</taxon>
        <taxon>Neopterygii</taxon>
        <taxon>Teleostei</taxon>
        <taxon>Osteoglossocephala</taxon>
        <taxon>Osteoglossomorpha</taxon>
        <taxon>Osteoglossiformes</taxon>
        <taxon>Osteoglossidae</taxon>
        <taxon>Scleropages</taxon>
    </lineage>
</organism>
<dbReference type="InterPro" id="IPR025252">
    <property type="entry name" value="DUF4200"/>
</dbReference>
<dbReference type="InterPro" id="IPR051147">
    <property type="entry name" value="CFAP_domain-containing"/>
</dbReference>
<dbReference type="GeneID" id="108918558"/>
<feature type="compositionally biased region" description="Basic and acidic residues" evidence="3">
    <location>
        <begin position="550"/>
        <end position="567"/>
    </location>
</feature>
<dbReference type="Proteomes" id="UP000694397">
    <property type="component" value="Chromosome 22"/>
</dbReference>
<dbReference type="PANTHER" id="PTHR21683:SF3">
    <property type="entry name" value="CILIA AND FLAGELLA ASSOCIATED PROTEIN 100"/>
    <property type="match status" value="1"/>
</dbReference>
<evidence type="ECO:0000259" key="4">
    <source>
        <dbReference type="Pfam" id="PF13863"/>
    </source>
</evidence>